<organism evidence="11 12">
    <name type="scientific">Ferrigenium kumadai</name>
    <dbReference type="NCBI Taxonomy" id="1682490"/>
    <lineage>
        <taxon>Bacteria</taxon>
        <taxon>Pseudomonadati</taxon>
        <taxon>Pseudomonadota</taxon>
        <taxon>Betaproteobacteria</taxon>
        <taxon>Nitrosomonadales</taxon>
        <taxon>Gallionellaceae</taxon>
        <taxon>Ferrigenium</taxon>
    </lineage>
</organism>
<evidence type="ECO:0000256" key="8">
    <source>
        <dbReference type="SAM" id="MobiDB-lite"/>
    </source>
</evidence>
<evidence type="ECO:0000256" key="7">
    <source>
        <dbReference type="PROSITE-ProRule" id="PRU10141"/>
    </source>
</evidence>
<accession>A0AAN1T228</accession>
<keyword evidence="9" id="KW-0472">Membrane</keyword>
<dbReference type="PROSITE" id="PS00107">
    <property type="entry name" value="PROTEIN_KINASE_ATP"/>
    <property type="match status" value="1"/>
</dbReference>
<dbReference type="SMART" id="SM00220">
    <property type="entry name" value="S_TKc"/>
    <property type="match status" value="1"/>
</dbReference>
<dbReference type="KEGG" id="fku:FGKAn22_19970"/>
<feature type="domain" description="Protein kinase" evidence="10">
    <location>
        <begin position="10"/>
        <end position="267"/>
    </location>
</feature>
<dbReference type="PROSITE" id="PS00108">
    <property type="entry name" value="PROTEIN_KINASE_ST"/>
    <property type="match status" value="1"/>
</dbReference>
<evidence type="ECO:0000256" key="6">
    <source>
        <dbReference type="ARBA" id="ARBA00022840"/>
    </source>
</evidence>
<keyword evidence="3" id="KW-0808">Transferase</keyword>
<keyword evidence="12" id="KW-1185">Reference proteome</keyword>
<feature type="transmembrane region" description="Helical" evidence="9">
    <location>
        <begin position="549"/>
        <end position="567"/>
    </location>
</feature>
<dbReference type="InterPro" id="IPR011009">
    <property type="entry name" value="Kinase-like_dom_sf"/>
</dbReference>
<dbReference type="Pfam" id="PF00069">
    <property type="entry name" value="Pkinase"/>
    <property type="match status" value="1"/>
</dbReference>
<evidence type="ECO:0000256" key="4">
    <source>
        <dbReference type="ARBA" id="ARBA00022741"/>
    </source>
</evidence>
<feature type="region of interest" description="Disordered" evidence="8">
    <location>
        <begin position="374"/>
        <end position="397"/>
    </location>
</feature>
<dbReference type="Gene3D" id="1.10.510.10">
    <property type="entry name" value="Transferase(Phosphotransferase) domain 1"/>
    <property type="match status" value="1"/>
</dbReference>
<dbReference type="InterPro" id="IPR000719">
    <property type="entry name" value="Prot_kinase_dom"/>
</dbReference>
<feature type="region of interest" description="Disordered" evidence="8">
    <location>
        <begin position="415"/>
        <end position="436"/>
    </location>
</feature>
<name>A0AAN1T228_9PROT</name>
<reference evidence="11 12" key="1">
    <citation type="submission" date="2019-03" db="EMBL/GenBank/DDBJ databases">
        <title>Complete genome sequence of Ferrigenium kumadai strain An22, a microaerophilic iron-oxidizing bacterium isolated from a paddy field soil.</title>
        <authorList>
            <person name="Watanabe T."/>
            <person name="Asakawa S."/>
        </authorList>
    </citation>
    <scope>NUCLEOTIDE SEQUENCE [LARGE SCALE GENOMIC DNA]</scope>
    <source>
        <strain evidence="11 12">An22</strain>
    </source>
</reference>
<evidence type="ECO:0000259" key="10">
    <source>
        <dbReference type="PROSITE" id="PS50011"/>
    </source>
</evidence>
<dbReference type="EC" id="2.7.11.1" evidence="1"/>
<dbReference type="GO" id="GO:0005524">
    <property type="term" value="F:ATP binding"/>
    <property type="evidence" value="ECO:0007669"/>
    <property type="project" value="UniProtKB-UniRule"/>
</dbReference>
<evidence type="ECO:0000256" key="9">
    <source>
        <dbReference type="SAM" id="Phobius"/>
    </source>
</evidence>
<evidence type="ECO:0000256" key="2">
    <source>
        <dbReference type="ARBA" id="ARBA00022527"/>
    </source>
</evidence>
<dbReference type="Gene3D" id="3.30.200.20">
    <property type="entry name" value="Phosphorylase Kinase, domain 1"/>
    <property type="match status" value="1"/>
</dbReference>
<sequence>MAELTRLGKYEIWRELGRGAMGVVYEAFDPLIQRTVAIKTVLKSSFDKTEAEEAFSRFRREAQAAGRLTHPKIVSVYEYGEDEEMAYIVMELIRGKELKEYFDHEERFEIRNGIRIVLQLLDALDYSHSRGVVHRDIKPANILITEDGQVKVADFGIAKIESTHLTQVGIVLGTPSYMSPEQFMGKSVDRRTDIYSAGVVLYQFLTGTRPFTGSVITIMHKAVNQEAVPPSQLNPAVSKALDEVVRKAMAKRPGERFQTAAEFMEALKLAASTIPSGVPNKPLIAADEMFDATDSTIVLPGGAAFKATPRQGDIESWRSITDSRNKADFQRYLEEYPAGQFTELARLRIAALEKADAQTREEAERRRLAIEEQARRDKEAEEAKAKADAQRQKEDEEKARLARKIGEIKNEAAETKARVEAQRKKDTEEQARRARELAGVMAEKEKRLADVMAEREAEREIQRKLEAEAKQKLEARIKRRKEAEEEEARREKELAEAKLRADAEAKRKLAEDERLRRENEYAEARARAEARREAEEAEQARRARARIRAIAVVAAIAVAGAAIWYVLRMFS</sequence>
<feature type="binding site" evidence="7">
    <location>
        <position position="43"/>
    </location>
    <ligand>
        <name>ATP</name>
        <dbReference type="ChEBI" id="CHEBI:30616"/>
    </ligand>
</feature>
<evidence type="ECO:0000313" key="12">
    <source>
        <dbReference type="Proteomes" id="UP001319121"/>
    </source>
</evidence>
<dbReference type="EMBL" id="AP019536">
    <property type="protein sequence ID" value="BBJ00305.1"/>
    <property type="molecule type" value="Genomic_DNA"/>
</dbReference>
<evidence type="ECO:0000256" key="5">
    <source>
        <dbReference type="ARBA" id="ARBA00022777"/>
    </source>
</evidence>
<protein>
    <recommendedName>
        <fullName evidence="1">non-specific serine/threonine protein kinase</fullName>
        <ecNumber evidence="1">2.7.11.1</ecNumber>
    </recommendedName>
</protein>
<proteinExistence type="predicted"/>
<dbReference type="CDD" id="cd14014">
    <property type="entry name" value="STKc_PknB_like"/>
    <property type="match status" value="1"/>
</dbReference>
<dbReference type="PANTHER" id="PTHR43289:SF34">
    <property type="entry name" value="SERINE_THREONINE-PROTEIN KINASE YBDM-RELATED"/>
    <property type="match status" value="1"/>
</dbReference>
<keyword evidence="9" id="KW-0812">Transmembrane</keyword>
<evidence type="ECO:0000313" key="11">
    <source>
        <dbReference type="EMBL" id="BBJ00305.1"/>
    </source>
</evidence>
<dbReference type="GO" id="GO:0004674">
    <property type="term" value="F:protein serine/threonine kinase activity"/>
    <property type="evidence" value="ECO:0007669"/>
    <property type="project" value="UniProtKB-KW"/>
</dbReference>
<dbReference type="FunFam" id="1.10.510.10:FF:000021">
    <property type="entry name" value="Serine/threonine protein kinase"/>
    <property type="match status" value="1"/>
</dbReference>
<keyword evidence="9" id="KW-1133">Transmembrane helix</keyword>
<dbReference type="Proteomes" id="UP001319121">
    <property type="component" value="Chromosome"/>
</dbReference>
<dbReference type="RefSeq" id="WP_212785550.1">
    <property type="nucleotide sequence ID" value="NZ_AP019536.1"/>
</dbReference>
<dbReference type="SUPFAM" id="SSF56112">
    <property type="entry name" value="Protein kinase-like (PK-like)"/>
    <property type="match status" value="1"/>
</dbReference>
<gene>
    <name evidence="11" type="ORF">FGKAn22_19970</name>
</gene>
<dbReference type="InterPro" id="IPR017441">
    <property type="entry name" value="Protein_kinase_ATP_BS"/>
</dbReference>
<keyword evidence="5" id="KW-0418">Kinase</keyword>
<keyword evidence="4 7" id="KW-0547">Nucleotide-binding</keyword>
<evidence type="ECO:0000256" key="3">
    <source>
        <dbReference type="ARBA" id="ARBA00022679"/>
    </source>
</evidence>
<dbReference type="AlphaFoldDB" id="A0AAN1T228"/>
<keyword evidence="2" id="KW-0723">Serine/threonine-protein kinase</keyword>
<evidence type="ECO:0000256" key="1">
    <source>
        <dbReference type="ARBA" id="ARBA00012513"/>
    </source>
</evidence>
<dbReference type="InterPro" id="IPR008271">
    <property type="entry name" value="Ser/Thr_kinase_AS"/>
</dbReference>
<keyword evidence="6 7" id="KW-0067">ATP-binding</keyword>
<dbReference type="PROSITE" id="PS50011">
    <property type="entry name" value="PROTEIN_KINASE_DOM"/>
    <property type="match status" value="1"/>
</dbReference>
<dbReference type="PANTHER" id="PTHR43289">
    <property type="entry name" value="MITOGEN-ACTIVATED PROTEIN KINASE KINASE KINASE 20-RELATED"/>
    <property type="match status" value="1"/>
</dbReference>